<dbReference type="Proteomes" id="UP000243753">
    <property type="component" value="Chromosome"/>
</dbReference>
<dbReference type="InterPro" id="IPR005227">
    <property type="entry name" value="YqgF"/>
</dbReference>
<dbReference type="PANTHER" id="PTHR33317">
    <property type="entry name" value="POLYNUCLEOTIDYL TRANSFERASE, RIBONUCLEASE H-LIKE SUPERFAMILY PROTEIN"/>
    <property type="match status" value="1"/>
</dbReference>
<dbReference type="CDD" id="cd16964">
    <property type="entry name" value="YqgF"/>
    <property type="match status" value="1"/>
</dbReference>
<evidence type="ECO:0000256" key="1">
    <source>
        <dbReference type="ARBA" id="ARBA00022490"/>
    </source>
</evidence>
<dbReference type="EMBL" id="CP022389">
    <property type="protein sequence ID" value="ATA93656.1"/>
    <property type="molecule type" value="Genomic_DNA"/>
</dbReference>
<dbReference type="Gene3D" id="3.30.420.140">
    <property type="entry name" value="YqgF/RNase H-like domain"/>
    <property type="match status" value="1"/>
</dbReference>
<sequence>MTRILALDYGTKRTGIAVTDPLQIIASGLTTVATPQLLDFLKTYLSKESVSEIVIGKPKRLNNEVSESEAYITTFVKQLEKTFPEVRFVRVDERFTSKMAFQSLIDSGVKKKQRQNKALVDEVSATLILQSYLEQKNRY</sequence>
<dbReference type="RefSeq" id="WP_013997913.1">
    <property type="nucleotide sequence ID" value="NZ_CP022382.1"/>
</dbReference>
<accession>A0A0B7HR86</accession>
<dbReference type="NCBIfam" id="TIGR00250">
    <property type="entry name" value="RNAse_H_YqgF"/>
    <property type="match status" value="1"/>
</dbReference>
<dbReference type="InterPro" id="IPR006641">
    <property type="entry name" value="YqgF/RNaseH-like_dom"/>
</dbReference>
<organism evidence="8 11">
    <name type="scientific">Capnocytophaga canimorsus</name>
    <dbReference type="NCBI Taxonomy" id="28188"/>
    <lineage>
        <taxon>Bacteria</taxon>
        <taxon>Pseudomonadati</taxon>
        <taxon>Bacteroidota</taxon>
        <taxon>Flavobacteriia</taxon>
        <taxon>Flavobacteriales</taxon>
        <taxon>Flavobacteriaceae</taxon>
        <taxon>Capnocytophaga</taxon>
    </lineage>
</organism>
<dbReference type="GO" id="GO:0016788">
    <property type="term" value="F:hydrolase activity, acting on ester bonds"/>
    <property type="evidence" value="ECO:0007669"/>
    <property type="project" value="UniProtKB-UniRule"/>
</dbReference>
<evidence type="ECO:0000313" key="10">
    <source>
        <dbReference type="Proteomes" id="UP000039370"/>
    </source>
</evidence>
<dbReference type="GO" id="GO:0004518">
    <property type="term" value="F:nuclease activity"/>
    <property type="evidence" value="ECO:0007669"/>
    <property type="project" value="UniProtKB-KW"/>
</dbReference>
<evidence type="ECO:0000256" key="3">
    <source>
        <dbReference type="ARBA" id="ARBA00022722"/>
    </source>
</evidence>
<evidence type="ECO:0000256" key="4">
    <source>
        <dbReference type="ARBA" id="ARBA00022801"/>
    </source>
</evidence>
<reference evidence="12" key="3">
    <citation type="submission" date="2017-06" db="EMBL/GenBank/DDBJ databases">
        <title>Capnocytophaga spp. assemblies.</title>
        <authorList>
            <person name="Gulvik C.A."/>
        </authorList>
    </citation>
    <scope>NUCLEOTIDE SEQUENCE [LARGE SCALE GENOMIC DNA]</scope>
    <source>
        <strain evidence="12">H3936</strain>
    </source>
</reference>
<evidence type="ECO:0000313" key="8">
    <source>
        <dbReference type="EMBL" id="CEN41134.1"/>
    </source>
</evidence>
<dbReference type="SUPFAM" id="SSF53098">
    <property type="entry name" value="Ribonuclease H-like"/>
    <property type="match status" value="1"/>
</dbReference>
<evidence type="ECO:0000259" key="6">
    <source>
        <dbReference type="SMART" id="SM00732"/>
    </source>
</evidence>
<keyword evidence="1 5" id="KW-0963">Cytoplasm</keyword>
<keyword evidence="3 5" id="KW-0540">Nuclease</keyword>
<feature type="domain" description="YqgF/RNase H-like" evidence="6">
    <location>
        <begin position="2"/>
        <end position="100"/>
    </location>
</feature>
<evidence type="ECO:0000313" key="12">
    <source>
        <dbReference type="Proteomes" id="UP000243753"/>
    </source>
</evidence>
<proteinExistence type="inferred from homology"/>
<evidence type="ECO:0000313" key="7">
    <source>
        <dbReference type="EMBL" id="ATA93656.1"/>
    </source>
</evidence>
<keyword evidence="4 5" id="KW-0378">Hydrolase</keyword>
<dbReference type="EMBL" id="CDOE01000079">
    <property type="protein sequence ID" value="CEN41134.1"/>
    <property type="molecule type" value="Genomic_DNA"/>
</dbReference>
<evidence type="ECO:0000256" key="2">
    <source>
        <dbReference type="ARBA" id="ARBA00022517"/>
    </source>
</evidence>
<dbReference type="InterPro" id="IPR012337">
    <property type="entry name" value="RNaseH-like_sf"/>
</dbReference>
<dbReference type="Pfam" id="PF03652">
    <property type="entry name" value="RuvX"/>
    <property type="match status" value="1"/>
</dbReference>
<evidence type="ECO:0000256" key="5">
    <source>
        <dbReference type="HAMAP-Rule" id="MF_00651"/>
    </source>
</evidence>
<dbReference type="Proteomes" id="UP000044026">
    <property type="component" value="Unassembled WGS sequence"/>
</dbReference>
<evidence type="ECO:0000313" key="9">
    <source>
        <dbReference type="EMBL" id="CEN48791.1"/>
    </source>
</evidence>
<dbReference type="GO" id="GO:0000967">
    <property type="term" value="P:rRNA 5'-end processing"/>
    <property type="evidence" value="ECO:0007669"/>
    <property type="project" value="UniProtKB-UniRule"/>
</dbReference>
<reference evidence="7" key="2">
    <citation type="journal article" date="2017" name="Genome Announc.">
        <title>Twelve Complete Reference Genomes of Clinical Isolates in the Capnocytophaga Genus.</title>
        <authorList>
            <person name="Villarma A."/>
            <person name="Gulvik C.A."/>
            <person name="Rowe L.A."/>
            <person name="Sheth M."/>
            <person name="Juieng P."/>
            <person name="Nicholson A.C."/>
            <person name="Loparev V.N."/>
            <person name="McQuiston J.R."/>
        </authorList>
    </citation>
    <scope>NUCLEOTIDE SEQUENCE</scope>
    <source>
        <strain evidence="7">H3936</strain>
    </source>
</reference>
<dbReference type="SMART" id="SM00732">
    <property type="entry name" value="YqgFc"/>
    <property type="match status" value="1"/>
</dbReference>
<dbReference type="OMA" id="MAFQTMI"/>
<keyword evidence="2 5" id="KW-0690">Ribosome biogenesis</keyword>
<comment type="function">
    <text evidence="5">Could be a nuclease involved in processing of the 5'-end of pre-16S rRNA.</text>
</comment>
<dbReference type="Proteomes" id="UP000039370">
    <property type="component" value="Unassembled WGS sequence"/>
</dbReference>
<evidence type="ECO:0000313" key="11">
    <source>
        <dbReference type="Proteomes" id="UP000044026"/>
    </source>
</evidence>
<dbReference type="AlphaFoldDB" id="A0A0B7HR86"/>
<comment type="similarity">
    <text evidence="5">Belongs to the YqgF HJR family.</text>
</comment>
<dbReference type="PANTHER" id="PTHR33317:SF4">
    <property type="entry name" value="POLYNUCLEOTIDYL TRANSFERASE, RIBONUCLEASE H-LIKE SUPERFAMILY PROTEIN"/>
    <property type="match status" value="1"/>
</dbReference>
<protein>
    <recommendedName>
        <fullName evidence="5">Putative pre-16S rRNA nuclease</fullName>
        <ecNumber evidence="5">3.1.-.-</ecNumber>
    </recommendedName>
</protein>
<dbReference type="EMBL" id="CDOK01000092">
    <property type="protein sequence ID" value="CEN48791.1"/>
    <property type="molecule type" value="Genomic_DNA"/>
</dbReference>
<comment type="subcellular location">
    <subcellularLocation>
        <location evidence="5">Cytoplasm</location>
    </subcellularLocation>
</comment>
<gene>
    <name evidence="9" type="ORF">CCAN11_1810011</name>
    <name evidence="8" type="ORF">CCAN12_800075</name>
    <name evidence="7" type="ORF">CGC54_04555</name>
</gene>
<dbReference type="EC" id="3.1.-.-" evidence="5"/>
<dbReference type="GO" id="GO:0005829">
    <property type="term" value="C:cytosol"/>
    <property type="evidence" value="ECO:0007669"/>
    <property type="project" value="TreeGrafter"/>
</dbReference>
<name>A0A0B7HR86_9FLAO</name>
<reference evidence="10 11" key="1">
    <citation type="submission" date="2015-01" db="EMBL/GenBank/DDBJ databases">
        <authorList>
            <person name="MANFREDI Pablo"/>
        </authorList>
    </citation>
    <scope>NUCLEOTIDE SEQUENCE [LARGE SCALE GENOMIC DNA]</scope>
    <source>
        <strain evidence="9 10">Cc11</strain>
        <strain evidence="8 11">Cc12</strain>
    </source>
</reference>
<dbReference type="InterPro" id="IPR037027">
    <property type="entry name" value="YqgF/RNaseH-like_dom_sf"/>
</dbReference>
<dbReference type="HAMAP" id="MF_00651">
    <property type="entry name" value="Nuclease_YqgF"/>
    <property type="match status" value="1"/>
</dbReference>
<dbReference type="GeneID" id="69580297"/>